<sequence>MESTKPATFYAPDVAPLLVVLLAATDIIVLQMLTAWALEPLPHNLKLLAKTLQRTKARFRPYPTEVTRSCLGSPACSHSATPAPSSSPSPPPPCIDKGKKKQTSMPPPPTPGPMDSGEEDGKDGDEDEDGKNGEELQNKHVLKQPSRATVERLLIPQPKGIGSLGLKQLDDHSQEDSEHCTGTYYWFFYSSQRRKWCHQLDMKWNVVRDGEDLKSGNEELIVWWLMLQWIGYMGLINDPILTSLSHAFKKPYPVEGTVGGACVYALRQAVLREHMYNHCTVSWSYVDEWIELSQVPPDEEEEEQAGL</sequence>
<evidence type="ECO:0000313" key="4">
    <source>
        <dbReference type="Proteomes" id="UP000218334"/>
    </source>
</evidence>
<keyword evidence="2" id="KW-0472">Membrane</keyword>
<dbReference type="EMBL" id="KZ293423">
    <property type="protein sequence ID" value="PBK71798.1"/>
    <property type="molecule type" value="Genomic_DNA"/>
</dbReference>
<proteinExistence type="predicted"/>
<feature type="compositionally biased region" description="Low complexity" evidence="1">
    <location>
        <begin position="73"/>
        <end position="84"/>
    </location>
</feature>
<keyword evidence="2" id="KW-1133">Transmembrane helix</keyword>
<evidence type="ECO:0000256" key="1">
    <source>
        <dbReference type="SAM" id="MobiDB-lite"/>
    </source>
</evidence>
<dbReference type="Proteomes" id="UP000218334">
    <property type="component" value="Unassembled WGS sequence"/>
</dbReference>
<gene>
    <name evidence="3" type="ORF">ARMSODRAFT_973369</name>
</gene>
<reference evidence="4" key="1">
    <citation type="journal article" date="2017" name="Nat. Ecol. Evol.">
        <title>Genome expansion and lineage-specific genetic innovations in the forest pathogenic fungi Armillaria.</title>
        <authorList>
            <person name="Sipos G."/>
            <person name="Prasanna A.N."/>
            <person name="Walter M.C."/>
            <person name="O'Connor E."/>
            <person name="Balint B."/>
            <person name="Krizsan K."/>
            <person name="Kiss B."/>
            <person name="Hess J."/>
            <person name="Varga T."/>
            <person name="Slot J."/>
            <person name="Riley R."/>
            <person name="Boka B."/>
            <person name="Rigling D."/>
            <person name="Barry K."/>
            <person name="Lee J."/>
            <person name="Mihaltcheva S."/>
            <person name="LaButti K."/>
            <person name="Lipzen A."/>
            <person name="Waldron R."/>
            <person name="Moloney N.M."/>
            <person name="Sperisen C."/>
            <person name="Kredics L."/>
            <person name="Vagvoelgyi C."/>
            <person name="Patrignani A."/>
            <person name="Fitzpatrick D."/>
            <person name="Nagy I."/>
            <person name="Doyle S."/>
            <person name="Anderson J.B."/>
            <person name="Grigoriev I.V."/>
            <person name="Gueldener U."/>
            <person name="Muensterkoetter M."/>
            <person name="Nagy L.G."/>
        </authorList>
    </citation>
    <scope>NUCLEOTIDE SEQUENCE [LARGE SCALE GENOMIC DNA]</scope>
    <source>
        <strain evidence="4">28-4</strain>
    </source>
</reference>
<evidence type="ECO:0000256" key="2">
    <source>
        <dbReference type="SAM" id="Phobius"/>
    </source>
</evidence>
<feature type="transmembrane region" description="Helical" evidence="2">
    <location>
        <begin position="14"/>
        <end position="38"/>
    </location>
</feature>
<feature type="compositionally biased region" description="Pro residues" evidence="1">
    <location>
        <begin position="85"/>
        <end position="94"/>
    </location>
</feature>
<accession>A0A2H3C0F3</accession>
<evidence type="ECO:0000313" key="3">
    <source>
        <dbReference type="EMBL" id="PBK71798.1"/>
    </source>
</evidence>
<keyword evidence="4" id="KW-1185">Reference proteome</keyword>
<keyword evidence="2" id="KW-0812">Transmembrane</keyword>
<organism evidence="3 4">
    <name type="scientific">Armillaria solidipes</name>
    <dbReference type="NCBI Taxonomy" id="1076256"/>
    <lineage>
        <taxon>Eukaryota</taxon>
        <taxon>Fungi</taxon>
        <taxon>Dikarya</taxon>
        <taxon>Basidiomycota</taxon>
        <taxon>Agaricomycotina</taxon>
        <taxon>Agaricomycetes</taxon>
        <taxon>Agaricomycetidae</taxon>
        <taxon>Agaricales</taxon>
        <taxon>Marasmiineae</taxon>
        <taxon>Physalacriaceae</taxon>
        <taxon>Armillaria</taxon>
    </lineage>
</organism>
<feature type="region of interest" description="Disordered" evidence="1">
    <location>
        <begin position="68"/>
        <end position="149"/>
    </location>
</feature>
<feature type="compositionally biased region" description="Acidic residues" evidence="1">
    <location>
        <begin position="116"/>
        <end position="129"/>
    </location>
</feature>
<protein>
    <submittedName>
        <fullName evidence="3">Uncharacterized protein</fullName>
    </submittedName>
</protein>
<name>A0A2H3C0F3_9AGAR</name>
<dbReference type="AlphaFoldDB" id="A0A2H3C0F3"/>